<accession>A0ABQ0SIQ8</accession>
<organism evidence="2 3">
    <name type="scientific">Novacetimonas hansenii</name>
    <name type="common">Komagataeibacter hansenii</name>
    <dbReference type="NCBI Taxonomy" id="436"/>
    <lineage>
        <taxon>Bacteria</taxon>
        <taxon>Pseudomonadati</taxon>
        <taxon>Pseudomonadota</taxon>
        <taxon>Alphaproteobacteria</taxon>
        <taxon>Acetobacterales</taxon>
        <taxon>Acetobacteraceae</taxon>
        <taxon>Novacetimonas</taxon>
    </lineage>
</organism>
<feature type="compositionally biased region" description="Low complexity" evidence="1">
    <location>
        <begin position="221"/>
        <end position="232"/>
    </location>
</feature>
<keyword evidence="3" id="KW-1185">Reference proteome</keyword>
<evidence type="ECO:0000313" key="3">
    <source>
        <dbReference type="Proteomes" id="UP000319478"/>
    </source>
</evidence>
<name>A0ABQ0SIQ8_NOVHA</name>
<evidence type="ECO:0000313" key="2">
    <source>
        <dbReference type="EMBL" id="GEC64202.1"/>
    </source>
</evidence>
<feature type="region of interest" description="Disordered" evidence="1">
    <location>
        <begin position="208"/>
        <end position="232"/>
    </location>
</feature>
<evidence type="ECO:0008006" key="4">
    <source>
        <dbReference type="Google" id="ProtNLM"/>
    </source>
</evidence>
<evidence type="ECO:0000256" key="1">
    <source>
        <dbReference type="SAM" id="MobiDB-lite"/>
    </source>
</evidence>
<dbReference type="EMBL" id="BJNN01000108">
    <property type="protein sequence ID" value="GEC64202.1"/>
    <property type="molecule type" value="Genomic_DNA"/>
</dbReference>
<dbReference type="RefSeq" id="WP_048859006.1">
    <property type="nucleotide sequence ID" value="NZ_BJNN01000108.1"/>
</dbReference>
<sequence>MIRFGQVVAVYPEIGRVDLVDLDSGIPVGNAIVLSADGSTDGGSWSIPDVPRPPAGRVGGINPDGRTMIAAYEFGAGARAVVHGFARFAGSQIVFKQQDRTITRHAASGAYTTIAPDGSIEAWHPSGTYFRIGTGGHEDLTALCAAKWVTPAEAPEPTVTLATPNFSFVVAPGGNVTTKYTSWKMTGPVELDGPLTVKDSITASGDVTANGVSLDDHTHTESTGGTTSKPTG</sequence>
<comment type="caution">
    <text evidence="2">The sequence shown here is derived from an EMBL/GenBank/DDBJ whole genome shotgun (WGS) entry which is preliminary data.</text>
</comment>
<dbReference type="Proteomes" id="UP000319478">
    <property type="component" value="Unassembled WGS sequence"/>
</dbReference>
<reference evidence="2 3" key="1">
    <citation type="submission" date="2019-06" db="EMBL/GenBank/DDBJ databases">
        <title>Whole genome shotgun sequence of Komagataeibacter hansenii NBRC 14820.</title>
        <authorList>
            <person name="Hosoyama A."/>
            <person name="Uohara A."/>
            <person name="Ohji S."/>
            <person name="Ichikawa N."/>
        </authorList>
    </citation>
    <scope>NUCLEOTIDE SEQUENCE [LARGE SCALE GENOMIC DNA]</scope>
    <source>
        <strain evidence="2 3">NBRC 14820</strain>
    </source>
</reference>
<gene>
    <name evidence="2" type="ORF">GHA01_20510</name>
</gene>
<proteinExistence type="predicted"/>
<protein>
    <recommendedName>
        <fullName evidence="4">Phage baseplate assembly protein V</fullName>
    </recommendedName>
</protein>